<organism evidence="1 2">
    <name type="scientific">Microbacterium aquilitoris</name>
    <dbReference type="NCBI Taxonomy" id="3067307"/>
    <lineage>
        <taxon>Bacteria</taxon>
        <taxon>Bacillati</taxon>
        <taxon>Actinomycetota</taxon>
        <taxon>Actinomycetes</taxon>
        <taxon>Micrococcales</taxon>
        <taxon>Microbacteriaceae</taxon>
        <taxon>Microbacterium</taxon>
    </lineage>
</organism>
<accession>A0ABU3GGV9</accession>
<sequence>MIDPDTDTFVADVMAAADAEATALLQASTDVSLAPLGPHRESMRRAKLLVAVFLEPGSAFAGDPAAVALAERYAGILHDLQSPTGLFLGGDNVESPPDTGFTINDVGDILELARSSGDARLDRVAEVLGGIADRATPALLAGGVHTPNHRWELSAALTRLHRHRPDPRLEARAREWLAEGIDIDADGLYSERSANYAVYVSNPSLLVIGDVLGLPELHDVVARNLEATLGLIHPDGSVETVHSRRQDQRETRFPLAPFALHYRRIALETGRGDFAWAARVAASAPVIDPQTALADMILHPALREPLPAGTAPADRARIVWPVSGLVVDRTPDRSLVVFGGSDYTVARRIRSGLASNPTFLRLFAGDAVLDSVRLSRHFFGLGPFRADEMTVEDDRIVLEERLSPAYFGPLNTTLRRPGGDYRVVDEGRFSAAMSFDERPRDEVPLRTRIDVVPVEDGVQLTVETEGPICAWSLEFAFRSGGAFEGVDVRADGTAVLTGGTARYAVGDDILEIGPGTGSSAPAAYLPGEDYDYLGGTDALGGPRLYVTGTTPGRATFTVRRVR</sequence>
<reference evidence="1 2" key="1">
    <citation type="submission" date="2023-08" db="EMBL/GenBank/DDBJ databases">
        <title>Microbacterium aquilitoris sp. nov. and Microbacterium gwkjibeachense sp. nov., isolated from beach.</title>
        <authorList>
            <person name="Lee S.D."/>
            <person name="Yang H."/>
            <person name="Kim I."/>
        </authorList>
    </citation>
    <scope>NUCLEOTIDE SEQUENCE [LARGE SCALE GENOMIC DNA]</scope>
    <source>
        <strain evidence="1 2">KSW-18</strain>
    </source>
</reference>
<evidence type="ECO:0000313" key="1">
    <source>
        <dbReference type="EMBL" id="MDT3329116.1"/>
    </source>
</evidence>
<dbReference type="RefSeq" id="WP_311868099.1">
    <property type="nucleotide sequence ID" value="NZ_JAUZVT010000001.1"/>
</dbReference>
<dbReference type="Proteomes" id="UP001262835">
    <property type="component" value="Unassembled WGS sequence"/>
</dbReference>
<name>A0ABU3GGV9_9MICO</name>
<protein>
    <submittedName>
        <fullName evidence="1">Uncharacterized protein</fullName>
    </submittedName>
</protein>
<comment type="caution">
    <text evidence="1">The sequence shown here is derived from an EMBL/GenBank/DDBJ whole genome shotgun (WGS) entry which is preliminary data.</text>
</comment>
<gene>
    <name evidence="1" type="ORF">Q9S78_00405</name>
</gene>
<proteinExistence type="predicted"/>
<dbReference type="EMBL" id="JAUZVT010000001">
    <property type="protein sequence ID" value="MDT3329116.1"/>
    <property type="molecule type" value="Genomic_DNA"/>
</dbReference>
<keyword evidence="2" id="KW-1185">Reference proteome</keyword>
<evidence type="ECO:0000313" key="2">
    <source>
        <dbReference type="Proteomes" id="UP001262835"/>
    </source>
</evidence>